<evidence type="ECO:0000256" key="7">
    <source>
        <dbReference type="ARBA" id="ARBA00023136"/>
    </source>
</evidence>
<dbReference type="GO" id="GO:0012505">
    <property type="term" value="C:endomembrane system"/>
    <property type="evidence" value="ECO:0007669"/>
    <property type="project" value="UniProtKB-SubCell"/>
</dbReference>
<protein>
    <recommendedName>
        <fullName evidence="12">ATP synthase subunit b</fullName>
    </recommendedName>
    <alternativeName>
        <fullName evidence="12">ATP synthase F(0) sector subunit b</fullName>
    </alternativeName>
    <alternativeName>
        <fullName evidence="12">ATPase subunit I</fullName>
    </alternativeName>
    <alternativeName>
        <fullName evidence="12">F-type ATPase subunit b</fullName>
        <shortName evidence="12">F-ATPase subunit b</shortName>
    </alternativeName>
</protein>
<gene>
    <name evidence="12" type="primary">atpF</name>
    <name evidence="15" type="ORF">SAMN05444391_0747</name>
</gene>
<evidence type="ECO:0000256" key="14">
    <source>
        <dbReference type="SAM" id="Coils"/>
    </source>
</evidence>
<dbReference type="PANTHER" id="PTHR34264">
    <property type="entry name" value="ATP SYNTHASE SUBUNIT B, CHLOROPLASTIC"/>
    <property type="match status" value="1"/>
</dbReference>
<keyword evidence="4 12" id="KW-0375">Hydrogen ion transport</keyword>
<comment type="subcellular location">
    <subcellularLocation>
        <location evidence="12">Cell membrane</location>
        <topology evidence="12">Single-pass membrane protein</topology>
    </subcellularLocation>
    <subcellularLocation>
        <location evidence="11">Endomembrane system</location>
        <topology evidence="11">Single-pass membrane protein</topology>
    </subcellularLocation>
</comment>
<comment type="function">
    <text evidence="10">Component of the F(0) channel, it forms part of the peripheral stalk, linking F(1) to F(0). The b'-subunit is a diverged and duplicated form of b found in plants and photosynthetic bacteria.</text>
</comment>
<keyword evidence="12" id="KW-1003">Cell membrane</keyword>
<keyword evidence="14" id="KW-0175">Coiled coil</keyword>
<evidence type="ECO:0000256" key="3">
    <source>
        <dbReference type="ARBA" id="ARBA00022692"/>
    </source>
</evidence>
<evidence type="ECO:0000256" key="10">
    <source>
        <dbReference type="ARBA" id="ARBA00025614"/>
    </source>
</evidence>
<keyword evidence="7 12" id="KW-0472">Membrane</keyword>
<dbReference type="Pfam" id="PF00430">
    <property type="entry name" value="ATP-synt_B"/>
    <property type="match status" value="1"/>
</dbReference>
<dbReference type="EMBL" id="LT670846">
    <property type="protein sequence ID" value="SHK35193.1"/>
    <property type="molecule type" value="Genomic_DNA"/>
</dbReference>
<dbReference type="CDD" id="cd06503">
    <property type="entry name" value="ATP-synt_Fo_b"/>
    <property type="match status" value="1"/>
</dbReference>
<evidence type="ECO:0000256" key="12">
    <source>
        <dbReference type="HAMAP-Rule" id="MF_01398"/>
    </source>
</evidence>
<evidence type="ECO:0000256" key="6">
    <source>
        <dbReference type="ARBA" id="ARBA00023065"/>
    </source>
</evidence>
<dbReference type="Proteomes" id="UP000189810">
    <property type="component" value="Chromosome I"/>
</dbReference>
<evidence type="ECO:0000256" key="4">
    <source>
        <dbReference type="ARBA" id="ARBA00022781"/>
    </source>
</evidence>
<dbReference type="GO" id="GO:0005886">
    <property type="term" value="C:plasma membrane"/>
    <property type="evidence" value="ECO:0007669"/>
    <property type="project" value="UniProtKB-SubCell"/>
</dbReference>
<name>A0A1M6RRV3_9AQUI</name>
<keyword evidence="1 12" id="KW-0813">Transport</keyword>
<dbReference type="RefSeq" id="WP_079653889.1">
    <property type="nucleotide sequence ID" value="NZ_LT670846.1"/>
</dbReference>
<dbReference type="HAMAP" id="MF_01398">
    <property type="entry name" value="ATP_synth_b_bprime"/>
    <property type="match status" value="1"/>
</dbReference>
<dbReference type="STRING" id="381751.SAMN05444391_0747"/>
<dbReference type="OrthoDB" id="14836at2"/>
<evidence type="ECO:0000256" key="13">
    <source>
        <dbReference type="RuleBase" id="RU003848"/>
    </source>
</evidence>
<dbReference type="GO" id="GO:0046933">
    <property type="term" value="F:proton-transporting ATP synthase activity, rotational mechanism"/>
    <property type="evidence" value="ECO:0007669"/>
    <property type="project" value="UniProtKB-UniRule"/>
</dbReference>
<keyword evidence="2 12" id="KW-0138">CF(0)</keyword>
<feature type="coiled-coil region" evidence="14">
    <location>
        <begin position="41"/>
        <end position="130"/>
    </location>
</feature>
<keyword evidence="3 12" id="KW-0812">Transmembrane</keyword>
<dbReference type="PANTHER" id="PTHR34264:SF3">
    <property type="entry name" value="ATP SYNTHASE SUBUNIT B, CHLOROPLASTIC"/>
    <property type="match status" value="1"/>
</dbReference>
<dbReference type="AlphaFoldDB" id="A0A1M6RRV3"/>
<comment type="function">
    <text evidence="9 12">F(1)F(0) ATP synthase produces ATP from ADP in the presence of a proton or sodium gradient. F-type ATPases consist of two structural domains, F(1) containing the extramembraneous catalytic core and F(0) containing the membrane proton channel, linked together by a central stalk and a peripheral stalk. During catalysis, ATP synthesis in the catalytic domain of F(1) is coupled via a rotary mechanism of the central stalk subunits to proton translocation.</text>
</comment>
<accession>A0A1M6RRV3</accession>
<keyword evidence="5 12" id="KW-1133">Transmembrane helix</keyword>
<sequence length="165" mass="19858">MSEASHHALELFWKGFNILLFLAIVYYFGRKPISQAFNEFFRKLTEGLDSSEETLKKAQEEYERAKAQYEDAQRRYQEQLKLAKETADYIREEERRKTDQMVERIKEKAKEAIEVELTRAKEELYRYAAQRVREEAFATLKETFKNPEVQKKYLERSLKLLEAER</sequence>
<dbReference type="GO" id="GO:0045259">
    <property type="term" value="C:proton-transporting ATP synthase complex"/>
    <property type="evidence" value="ECO:0007669"/>
    <property type="project" value="UniProtKB-KW"/>
</dbReference>
<dbReference type="InterPro" id="IPR002146">
    <property type="entry name" value="ATP_synth_b/b'su_bac/chlpt"/>
</dbReference>
<keyword evidence="6 12" id="KW-0406">Ion transport</keyword>
<evidence type="ECO:0000313" key="15">
    <source>
        <dbReference type="EMBL" id="SHK35193.1"/>
    </source>
</evidence>
<comment type="similarity">
    <text evidence="12 13">Belongs to the ATPase B chain family.</text>
</comment>
<evidence type="ECO:0000256" key="11">
    <source>
        <dbReference type="ARBA" id="ARBA00037847"/>
    </source>
</evidence>
<evidence type="ECO:0000313" key="16">
    <source>
        <dbReference type="Proteomes" id="UP000189810"/>
    </source>
</evidence>
<proteinExistence type="inferred from homology"/>
<evidence type="ECO:0000256" key="9">
    <source>
        <dbReference type="ARBA" id="ARBA00025198"/>
    </source>
</evidence>
<keyword evidence="16" id="KW-1185">Reference proteome</keyword>
<evidence type="ECO:0000256" key="2">
    <source>
        <dbReference type="ARBA" id="ARBA00022547"/>
    </source>
</evidence>
<evidence type="ECO:0000256" key="5">
    <source>
        <dbReference type="ARBA" id="ARBA00022989"/>
    </source>
</evidence>
<feature type="transmembrane region" description="Helical" evidence="12">
    <location>
        <begin position="12"/>
        <end position="29"/>
    </location>
</feature>
<organism evidence="15 16">
    <name type="scientific">Thermocrinis minervae</name>
    <dbReference type="NCBI Taxonomy" id="381751"/>
    <lineage>
        <taxon>Bacteria</taxon>
        <taxon>Pseudomonadati</taxon>
        <taxon>Aquificota</taxon>
        <taxon>Aquificia</taxon>
        <taxon>Aquificales</taxon>
        <taxon>Aquificaceae</taxon>
        <taxon>Thermocrinis</taxon>
    </lineage>
</organism>
<evidence type="ECO:0000256" key="1">
    <source>
        <dbReference type="ARBA" id="ARBA00022448"/>
    </source>
</evidence>
<reference evidence="15 16" key="1">
    <citation type="submission" date="2016-11" db="EMBL/GenBank/DDBJ databases">
        <authorList>
            <person name="Jaros S."/>
            <person name="Januszkiewicz K."/>
            <person name="Wedrychowicz H."/>
        </authorList>
    </citation>
    <scope>NUCLEOTIDE SEQUENCE [LARGE SCALE GENOMIC DNA]</scope>
    <source>
        <strain evidence="15 16">DSM 19557</strain>
    </source>
</reference>
<comment type="subunit">
    <text evidence="12">F-type ATPases have 2 components, F(1) - the catalytic core - and F(0) - the membrane proton channel. F(1) has five subunits: alpha(3), beta(3), gamma(1), delta(1), epsilon(1). F(0) has three main subunits: a(1), b(2) and c(10-14). The alpha and beta chains form an alternating ring which encloses part of the gamma chain. F(1) is attached to F(0) by a central stalk formed by the gamma and epsilon chains, while a peripheral stalk is formed by the delta and b chains.</text>
</comment>
<evidence type="ECO:0000256" key="8">
    <source>
        <dbReference type="ARBA" id="ARBA00023310"/>
    </source>
</evidence>
<keyword evidence="8 12" id="KW-0066">ATP synthesis</keyword>